<name>A0A6J5SKE2_9CAUD</name>
<proteinExistence type="predicted"/>
<gene>
    <name evidence="2" type="ORF">UFOVP1467_55</name>
    <name evidence="3" type="ORF">UFOVP1616_39</name>
</gene>
<dbReference type="InterPro" id="IPR057972">
    <property type="entry name" value="Terminase_7"/>
</dbReference>
<accession>A0A6J5SKE2</accession>
<evidence type="ECO:0000256" key="1">
    <source>
        <dbReference type="SAM" id="MobiDB-lite"/>
    </source>
</evidence>
<protein>
    <recommendedName>
        <fullName evidence="4">Terminase small subunit</fullName>
    </recommendedName>
</protein>
<organism evidence="2">
    <name type="scientific">uncultured Caudovirales phage</name>
    <dbReference type="NCBI Taxonomy" id="2100421"/>
    <lineage>
        <taxon>Viruses</taxon>
        <taxon>Duplodnaviria</taxon>
        <taxon>Heunggongvirae</taxon>
        <taxon>Uroviricota</taxon>
        <taxon>Caudoviricetes</taxon>
        <taxon>Peduoviridae</taxon>
        <taxon>Maltschvirus</taxon>
        <taxon>Maltschvirus maltsch</taxon>
    </lineage>
</organism>
<feature type="region of interest" description="Disordered" evidence="1">
    <location>
        <begin position="120"/>
        <end position="147"/>
    </location>
</feature>
<sequence>MGGVAPKPASERRRKNKDIFPHTTVKKHGGTFGPELPARPAGDDWHPQTLAWWQTWRTSPLAEKMEETDWDFLLDTALLHTAFWNGSNKVAGELRLRVAKFGATLEDRLKLRIDAVEGAAAETTKPKTVSKSRRDSILSLVETPKTG</sequence>
<feature type="region of interest" description="Disordered" evidence="1">
    <location>
        <begin position="1"/>
        <end position="43"/>
    </location>
</feature>
<evidence type="ECO:0000313" key="2">
    <source>
        <dbReference type="EMBL" id="CAB4215032.1"/>
    </source>
</evidence>
<reference evidence="2" key="1">
    <citation type="submission" date="2020-05" db="EMBL/GenBank/DDBJ databases">
        <authorList>
            <person name="Chiriac C."/>
            <person name="Salcher M."/>
            <person name="Ghai R."/>
            <person name="Kavagutti S V."/>
        </authorList>
    </citation>
    <scope>NUCLEOTIDE SEQUENCE</scope>
</reference>
<evidence type="ECO:0008006" key="4">
    <source>
        <dbReference type="Google" id="ProtNLM"/>
    </source>
</evidence>
<evidence type="ECO:0000313" key="3">
    <source>
        <dbReference type="EMBL" id="CAB4219658.1"/>
    </source>
</evidence>
<dbReference type="EMBL" id="LR797420">
    <property type="protein sequence ID" value="CAB4215032.1"/>
    <property type="molecule type" value="Genomic_DNA"/>
</dbReference>
<dbReference type="EMBL" id="LR797480">
    <property type="protein sequence ID" value="CAB4219658.1"/>
    <property type="molecule type" value="Genomic_DNA"/>
</dbReference>
<dbReference type="Pfam" id="PF25673">
    <property type="entry name" value="Terminase_7"/>
    <property type="match status" value="1"/>
</dbReference>